<dbReference type="EMBL" id="JAKLTN010000003">
    <property type="protein sequence ID" value="MCG2578573.1"/>
    <property type="molecule type" value="Genomic_DNA"/>
</dbReference>
<evidence type="ECO:0000256" key="1">
    <source>
        <dbReference type="SAM" id="SignalP"/>
    </source>
</evidence>
<gene>
    <name evidence="3" type="ORF">LZ012_16370</name>
</gene>
<evidence type="ECO:0000259" key="2">
    <source>
        <dbReference type="Pfam" id="PF07995"/>
    </source>
</evidence>
<dbReference type="InterPro" id="IPR011042">
    <property type="entry name" value="6-blade_b-propeller_TolB-like"/>
</dbReference>
<feature type="chain" id="PRO_5045286675" evidence="1">
    <location>
        <begin position="22"/>
        <end position="368"/>
    </location>
</feature>
<organism evidence="3 4">
    <name type="scientific">Dechloromonas hankyongensis</name>
    <dbReference type="NCBI Taxonomy" id="2908002"/>
    <lineage>
        <taxon>Bacteria</taxon>
        <taxon>Pseudomonadati</taxon>
        <taxon>Pseudomonadota</taxon>
        <taxon>Betaproteobacteria</taxon>
        <taxon>Rhodocyclales</taxon>
        <taxon>Azonexaceae</taxon>
        <taxon>Dechloromonas</taxon>
    </lineage>
</organism>
<reference evidence="3" key="1">
    <citation type="submission" date="2022-01" db="EMBL/GenBank/DDBJ databases">
        <authorList>
            <person name="Jo J.-H."/>
            <person name="Im W.-T."/>
        </authorList>
    </citation>
    <scope>NUCLEOTIDE SEQUENCE</scope>
    <source>
        <strain evidence="3">XY25</strain>
    </source>
</reference>
<name>A0ABS9K611_9RHOO</name>
<proteinExistence type="predicted"/>
<sequence length="368" mass="40507">MWRSIPVLFLFTLALSAPVVAGTVAEQLRVPLGFSIALWAKVDNARQMALGRHGADGGTVYVGSMKAGKVHAVRYDGALRATAVTQIAEGLNLPTGVAWRDGNLYVAAQNRILRYDDIDRHIDRPPAPVVVTDRLPDDRHHGWKFIAFGPDGKLYVPVGAPCNVCAADPDRYALILRMNPDGSEPEVYARGVRNSVGFDWQPGSGALWFTDNGRDWMGDDLPPDELNRAPVAGLHFGFPYCHGGDIADPEFGQQRTCREFEAPAQKLGPHVAALGMRFYTGSMFPPEYRGSVFIAEHGSWNRAHKIGYRVSVVRVDGERARSYEPFAEGWLDGDKVRGRPSDVLVLPDGSLLVADDEAGAIWRITYRR</sequence>
<keyword evidence="4" id="KW-1185">Reference proteome</keyword>
<accession>A0ABS9K611</accession>
<keyword evidence="1" id="KW-0732">Signal</keyword>
<evidence type="ECO:0000313" key="4">
    <source>
        <dbReference type="Proteomes" id="UP001165384"/>
    </source>
</evidence>
<dbReference type="Gene3D" id="2.120.10.30">
    <property type="entry name" value="TolB, C-terminal domain"/>
    <property type="match status" value="1"/>
</dbReference>
<dbReference type="Pfam" id="PF07995">
    <property type="entry name" value="GSDH"/>
    <property type="match status" value="1"/>
</dbReference>
<evidence type="ECO:0000313" key="3">
    <source>
        <dbReference type="EMBL" id="MCG2578573.1"/>
    </source>
</evidence>
<dbReference type="PANTHER" id="PTHR33546">
    <property type="entry name" value="LARGE, MULTIFUNCTIONAL SECRETED PROTEIN-RELATED"/>
    <property type="match status" value="1"/>
</dbReference>
<dbReference type="Proteomes" id="UP001165384">
    <property type="component" value="Unassembled WGS sequence"/>
</dbReference>
<comment type="caution">
    <text evidence="3">The sequence shown here is derived from an EMBL/GenBank/DDBJ whole genome shotgun (WGS) entry which is preliminary data.</text>
</comment>
<protein>
    <submittedName>
        <fullName evidence="3">Sorbosone dehydrogenase family protein</fullName>
    </submittedName>
</protein>
<dbReference type="RefSeq" id="WP_275711951.1">
    <property type="nucleotide sequence ID" value="NZ_JAKLTN010000003.1"/>
</dbReference>
<dbReference type="InterPro" id="IPR011041">
    <property type="entry name" value="Quinoprot_gluc/sorb_DH_b-prop"/>
</dbReference>
<dbReference type="InterPro" id="IPR012938">
    <property type="entry name" value="Glc/Sorbosone_DH"/>
</dbReference>
<dbReference type="SUPFAM" id="SSF50952">
    <property type="entry name" value="Soluble quinoprotein glucose dehydrogenase"/>
    <property type="match status" value="1"/>
</dbReference>
<feature type="signal peptide" evidence="1">
    <location>
        <begin position="1"/>
        <end position="21"/>
    </location>
</feature>
<feature type="domain" description="Glucose/Sorbosone dehydrogenase" evidence="2">
    <location>
        <begin position="137"/>
        <end position="362"/>
    </location>
</feature>
<dbReference type="PANTHER" id="PTHR33546:SF1">
    <property type="entry name" value="LARGE, MULTIFUNCTIONAL SECRETED PROTEIN"/>
    <property type="match status" value="1"/>
</dbReference>